<reference evidence="1" key="1">
    <citation type="submission" date="2023-08" db="EMBL/GenBank/DDBJ databases">
        <title>A de novo genome assembly of Solanum verrucosum Schlechtendal, a Mexican diploid species geographically isolated from the other diploid A-genome species in potato relatives.</title>
        <authorList>
            <person name="Hosaka K."/>
        </authorList>
    </citation>
    <scope>NUCLEOTIDE SEQUENCE</scope>
    <source>
        <tissue evidence="1">Young leaves</tissue>
    </source>
</reference>
<accession>A0AAF0TJR4</accession>
<evidence type="ECO:0000313" key="2">
    <source>
        <dbReference type="Proteomes" id="UP001234989"/>
    </source>
</evidence>
<dbReference type="Proteomes" id="UP001234989">
    <property type="component" value="Chromosome 4"/>
</dbReference>
<name>A0AAF0TJR4_SOLVR</name>
<dbReference type="PANTHER" id="PTHR33116">
    <property type="entry name" value="REVERSE TRANSCRIPTASE ZINC-BINDING DOMAIN-CONTAINING PROTEIN-RELATED-RELATED"/>
    <property type="match status" value="1"/>
</dbReference>
<organism evidence="1 2">
    <name type="scientific">Solanum verrucosum</name>
    <dbReference type="NCBI Taxonomy" id="315347"/>
    <lineage>
        <taxon>Eukaryota</taxon>
        <taxon>Viridiplantae</taxon>
        <taxon>Streptophyta</taxon>
        <taxon>Embryophyta</taxon>
        <taxon>Tracheophyta</taxon>
        <taxon>Spermatophyta</taxon>
        <taxon>Magnoliopsida</taxon>
        <taxon>eudicotyledons</taxon>
        <taxon>Gunneridae</taxon>
        <taxon>Pentapetalae</taxon>
        <taxon>asterids</taxon>
        <taxon>lamiids</taxon>
        <taxon>Solanales</taxon>
        <taxon>Solanaceae</taxon>
        <taxon>Solanoideae</taxon>
        <taxon>Solaneae</taxon>
        <taxon>Solanum</taxon>
    </lineage>
</organism>
<evidence type="ECO:0000313" key="1">
    <source>
        <dbReference type="EMBL" id="WMV23227.1"/>
    </source>
</evidence>
<dbReference type="PANTHER" id="PTHR33116:SF84">
    <property type="entry name" value="RNA-DIRECTED DNA POLYMERASE"/>
    <property type="match status" value="1"/>
</dbReference>
<dbReference type="AlphaFoldDB" id="A0AAF0TJR4"/>
<dbReference type="EMBL" id="CP133615">
    <property type="protein sequence ID" value="WMV23227.1"/>
    <property type="molecule type" value="Genomic_DNA"/>
</dbReference>
<keyword evidence="2" id="KW-1185">Reference proteome</keyword>
<protein>
    <submittedName>
        <fullName evidence="1">Uncharacterized protein</fullName>
    </submittedName>
</protein>
<gene>
    <name evidence="1" type="ORF">MTR67_016612</name>
</gene>
<sequence>MEFVNRVMEALAHFTKVSGLEANMEKSSLFLAGVDDGIRDQLLIRTGFTIGEFPIKYLGLPLSPKKWKLMDCHALIAKITQRITVTYSKHLSYAVDKICRTYLWGGSEDKRKVALVSWEQQLTVNKESLWVKWVHDIYIKEDISIWQHTSPVDSSWYWRKLTSLKAQMHQWYIQDRWTKEVWLEIQKWRRVSVSAGGIRQVLENIKKKHWRKFQKEVIAACYGAVLYHTWHARNWKKFRNKYVHIIETVAQIKKEIGERIRLLSKTKRAQNCRSFIRELEM</sequence>
<proteinExistence type="predicted"/>